<evidence type="ECO:0000256" key="2">
    <source>
        <dbReference type="ARBA" id="ARBA00017228"/>
    </source>
</evidence>
<keyword evidence="3" id="KW-0004">4Fe-4S</keyword>
<keyword evidence="3" id="KW-0411">Iron-sulfur</keyword>
<dbReference type="SFLD" id="SFLDS00029">
    <property type="entry name" value="Radical_SAM"/>
    <property type="match status" value="1"/>
</dbReference>
<evidence type="ECO:0000313" key="6">
    <source>
        <dbReference type="Proteomes" id="UP000436181"/>
    </source>
</evidence>
<dbReference type="InterPro" id="IPR010723">
    <property type="entry name" value="HemN_C"/>
</dbReference>
<gene>
    <name evidence="5" type="ORF">F8377_06640</name>
</gene>
<comment type="caution">
    <text evidence="5">The sequence shown here is derived from an EMBL/GenBank/DDBJ whole genome shotgun (WGS) entry which is preliminary data.</text>
</comment>
<evidence type="ECO:0000259" key="4">
    <source>
        <dbReference type="PROSITE" id="PS51918"/>
    </source>
</evidence>
<dbReference type="SFLD" id="SFLDF00562">
    <property type="entry name" value="HemN-like__clustered_with_heat"/>
    <property type="match status" value="1"/>
</dbReference>
<keyword evidence="6" id="KW-1185">Reference proteome</keyword>
<protein>
    <recommendedName>
        <fullName evidence="2 3">Heme chaperone HemW</fullName>
    </recommendedName>
</protein>
<dbReference type="NCBIfam" id="TIGR00539">
    <property type="entry name" value="hemN_rel"/>
    <property type="match status" value="1"/>
</dbReference>
<dbReference type="InterPro" id="IPR004559">
    <property type="entry name" value="HemW-like"/>
</dbReference>
<evidence type="ECO:0000256" key="3">
    <source>
        <dbReference type="RuleBase" id="RU364116"/>
    </source>
</evidence>
<dbReference type="InterPro" id="IPR023404">
    <property type="entry name" value="rSAM_horseshoe"/>
</dbReference>
<reference evidence="5 6" key="1">
    <citation type="submission" date="2019-10" db="EMBL/GenBank/DDBJ databases">
        <title>Corynebacterium sp novel species isolated from the respiratory tract of Marmot.</title>
        <authorList>
            <person name="Zhang G."/>
        </authorList>
    </citation>
    <scope>NUCLEOTIDE SEQUENCE [LARGE SCALE GENOMIC DNA]</scope>
    <source>
        <strain evidence="5 6">336</strain>
    </source>
</reference>
<keyword evidence="3" id="KW-0949">S-adenosyl-L-methionine</keyword>
<dbReference type="Proteomes" id="UP000436181">
    <property type="component" value="Unassembled WGS sequence"/>
</dbReference>
<dbReference type="InterPro" id="IPR007197">
    <property type="entry name" value="rSAM"/>
</dbReference>
<dbReference type="RefSeq" id="WP_151844442.1">
    <property type="nucleotide sequence ID" value="NZ_WBZJ01000002.1"/>
</dbReference>
<sequence length="441" mass="47690">MSDHFGLYIHVPFCTTRCGYCDFNTYTPQELQVGKHSANAGNTIDGYLDALERELEVAASVWDRHESDDASRETAGTDGVSTVFFGGGTPSMLGHEGLTRALRAVKRTVGLAPDAEVTTESNPESTSPEFFHALRAEGFTRISLGMQSVAGHVLKVLDRRHTPGRPVAAAQEAREAGFEHVNLDLIYGTPTETDADLRASLEAVLSAGVDHVSAYSLIVEDGTALARKVRKGQLPAPDEDVLADRYAMIDSFLKDAGMDWYEVSNWARPGGECRHNLLYWNSGQWWGAGPGAHGCVQLKEHPGVTRLVNAKRPATYWDGLLGGRTSSQHQDFPMLPGSVSHVEELSPKDLATERVMLGLRLREGIPVEVVAQGGAHGDARAGSPQAASPGTLSFAVEEVIAKYQDLGLLWRNDARLGVTDQGKYLADGIVTDLLLAMDDEV</sequence>
<dbReference type="InterPro" id="IPR058240">
    <property type="entry name" value="rSAM_sf"/>
</dbReference>
<dbReference type="EMBL" id="WBZJ01000002">
    <property type="protein sequence ID" value="KAB3520908.1"/>
    <property type="molecule type" value="Genomic_DNA"/>
</dbReference>
<dbReference type="SFLD" id="SFLDG01065">
    <property type="entry name" value="anaerobic_coproporphyrinogen-I"/>
    <property type="match status" value="1"/>
</dbReference>
<feature type="domain" description="Radical SAM core" evidence="4">
    <location>
        <begin position="1"/>
        <end position="259"/>
    </location>
</feature>
<dbReference type="SUPFAM" id="SSF102114">
    <property type="entry name" value="Radical SAM enzymes"/>
    <property type="match status" value="1"/>
</dbReference>
<evidence type="ECO:0000256" key="1">
    <source>
        <dbReference type="ARBA" id="ARBA00006100"/>
    </source>
</evidence>
<keyword evidence="3" id="KW-0963">Cytoplasm</keyword>
<keyword evidence="3" id="KW-0408">Iron</keyword>
<dbReference type="SMART" id="SM00729">
    <property type="entry name" value="Elp3"/>
    <property type="match status" value="1"/>
</dbReference>
<dbReference type="InterPro" id="IPR034505">
    <property type="entry name" value="Coproporphyrinogen-III_oxidase"/>
</dbReference>
<comment type="function">
    <text evidence="3">Probably acts as a heme chaperone, transferring heme to an unknown acceptor. Binds one molecule of heme per monomer, possibly covalently. Binds 1 [4Fe-4S] cluster. The cluster is coordinated with 3 cysteines and an exchangeable S-adenosyl-L-methionine.</text>
</comment>
<keyword evidence="3" id="KW-0479">Metal-binding</keyword>
<proteinExistence type="inferred from homology"/>
<dbReference type="PROSITE" id="PS51918">
    <property type="entry name" value="RADICAL_SAM"/>
    <property type="match status" value="1"/>
</dbReference>
<keyword evidence="3" id="KW-0143">Chaperone</keyword>
<comment type="similarity">
    <text evidence="1">Belongs to the anaerobic coproporphyrinogen-III oxidase family. HemW subfamily.</text>
</comment>
<dbReference type="CDD" id="cd01335">
    <property type="entry name" value="Radical_SAM"/>
    <property type="match status" value="1"/>
</dbReference>
<dbReference type="Pfam" id="PF06969">
    <property type="entry name" value="HemN_C"/>
    <property type="match status" value="1"/>
</dbReference>
<name>A0ABQ6VDH4_9CORY</name>
<organism evidence="5 6">
    <name type="scientific">Corynebacterium zhongnanshanii</name>
    <dbReference type="NCBI Taxonomy" id="2768834"/>
    <lineage>
        <taxon>Bacteria</taxon>
        <taxon>Bacillati</taxon>
        <taxon>Actinomycetota</taxon>
        <taxon>Actinomycetes</taxon>
        <taxon>Mycobacteriales</taxon>
        <taxon>Corynebacteriaceae</taxon>
        <taxon>Corynebacterium</taxon>
    </lineage>
</organism>
<dbReference type="PANTHER" id="PTHR13932:SF5">
    <property type="entry name" value="RADICAL S-ADENOSYL METHIONINE DOMAIN-CONTAINING PROTEIN 1, MITOCHONDRIAL"/>
    <property type="match status" value="1"/>
</dbReference>
<dbReference type="Pfam" id="PF04055">
    <property type="entry name" value="Radical_SAM"/>
    <property type="match status" value="1"/>
</dbReference>
<accession>A0ABQ6VDH4</accession>
<evidence type="ECO:0000313" key="5">
    <source>
        <dbReference type="EMBL" id="KAB3520908.1"/>
    </source>
</evidence>
<dbReference type="InterPro" id="IPR006638">
    <property type="entry name" value="Elp3/MiaA/NifB-like_rSAM"/>
</dbReference>
<dbReference type="Gene3D" id="3.80.30.20">
    <property type="entry name" value="tm_1862 like domain"/>
    <property type="match status" value="1"/>
</dbReference>
<dbReference type="PANTHER" id="PTHR13932">
    <property type="entry name" value="COPROPORPHYRINIGEN III OXIDASE"/>
    <property type="match status" value="1"/>
</dbReference>
<comment type="subcellular location">
    <subcellularLocation>
        <location evidence="3">Cytoplasm</location>
    </subcellularLocation>
</comment>
<keyword evidence="3" id="KW-0349">Heme</keyword>